<dbReference type="EMBL" id="MT259468">
    <property type="protein sequence ID" value="QIW89947.2"/>
    <property type="molecule type" value="Genomic_DNA"/>
</dbReference>
<evidence type="ECO:0000313" key="2">
    <source>
        <dbReference type="Proteomes" id="UP000503286"/>
    </source>
</evidence>
<protein>
    <submittedName>
        <fullName evidence="1">Uncharacterized protein</fullName>
    </submittedName>
</protein>
<accession>A0A6H0X6V4</accession>
<name>A0A6H0X6V4_9CAUD</name>
<reference evidence="1" key="1">
    <citation type="submission" date="2020-03" db="EMBL/GenBank/DDBJ databases">
        <title>Complete genome sequence of Aeromonas phage PS.</title>
        <authorList>
            <person name="Tagunde S.N."/>
            <person name="Newase S.K."/>
            <person name="Nagar V."/>
            <person name="Kapadnis B.P."/>
            <person name="Pandit S.V."/>
        </authorList>
    </citation>
    <scope>NUCLEOTIDE SEQUENCE</scope>
</reference>
<keyword evidence="2" id="KW-1185">Reference proteome</keyword>
<sequence>MSILNTLQTLVAEAVESGLMKDMTEATKGGARLLPEGYAFGRLVEYIELGAQPQEFNGVAKAPAPEARLAFALWGEGYQEDDGSPYVLRMWDMALGTNEKSKAFKLFKKLNYKGTAKSFAQLLNEAFLIKIMHTKPKKAGDAPRSVIDLEGFLPPFDPVTKQPYAIPAASDELFKLFLWERPTKECWDSLYIDGTNETTGKSKNFIQNKCLSAKNFPGSPLEAMLMGLGMPTLAADCDNPDADSHEEPAQEATSAAVPAIPAATPAVPTAPVDDVPPFTPDAPVTPVVPATPAAPVAPTVPAAPVVPAAPAVPVVPVVPNIPAVPILSKV</sequence>
<proteinExistence type="predicted"/>
<dbReference type="Proteomes" id="UP000503286">
    <property type="component" value="Segment"/>
</dbReference>
<evidence type="ECO:0000313" key="1">
    <source>
        <dbReference type="EMBL" id="QIW89947.2"/>
    </source>
</evidence>
<organism evidence="1 2">
    <name type="scientific">Aeromonas phage PS</name>
    <dbReference type="NCBI Taxonomy" id="2723762"/>
    <lineage>
        <taxon>Viruses</taxon>
        <taxon>Duplodnaviria</taxon>
        <taxon>Heunggongvirae</taxon>
        <taxon>Uroviricota</taxon>
        <taxon>Caudoviricetes</taxon>
        <taxon>Autographivirales</taxon>
        <taxon>Autoscriptoviridae</taxon>
        <taxon>Savitribaivirus</taxon>
        <taxon>Savitribaivirus PS</taxon>
    </lineage>
</organism>